<proteinExistence type="predicted"/>
<accession>A0A1H3DUC9</accession>
<dbReference type="EMBL" id="FNNJ01000008">
    <property type="protein sequence ID" value="SDX70133.1"/>
    <property type="molecule type" value="Genomic_DNA"/>
</dbReference>
<sequence>MKIVMKQVILLIVYVLLVSCWPPADNPPIYSMYEPEIMTRSDFDNSIVLKEVKEIQESGKIYVIGDFLYINDKNSGFHILNNNNPKTPFKQSFIEAPGATDVAVRNNTLYINQATDLVVLTLNNSTGGLNVEKRLKNVFPVMMSPDGYFPNIEDNEVVVNWKLK</sequence>
<reference evidence="2" key="1">
    <citation type="submission" date="2016-10" db="EMBL/GenBank/DDBJ databases">
        <authorList>
            <person name="Varghese N."/>
            <person name="Submissions S."/>
        </authorList>
    </citation>
    <scope>NUCLEOTIDE SEQUENCE [LARGE SCALE GENOMIC DNA]</scope>
    <source>
        <strain evidence="2">DSM 24956</strain>
    </source>
</reference>
<gene>
    <name evidence="1" type="ORF">SAMN05444411_10878</name>
</gene>
<name>A0A1H3DUC9_9FLAO</name>
<keyword evidence="2" id="KW-1185">Reference proteome</keyword>
<evidence type="ECO:0000313" key="1">
    <source>
        <dbReference type="EMBL" id="SDX70133.1"/>
    </source>
</evidence>
<dbReference type="PROSITE" id="PS51257">
    <property type="entry name" value="PROKAR_LIPOPROTEIN"/>
    <property type="match status" value="1"/>
</dbReference>
<dbReference type="Proteomes" id="UP000199595">
    <property type="component" value="Unassembled WGS sequence"/>
</dbReference>
<protein>
    <recommendedName>
        <fullName evidence="3">LVIVD repeat-containing protein</fullName>
    </recommendedName>
</protein>
<organism evidence="1 2">
    <name type="scientific">Lutibacter oricola</name>
    <dbReference type="NCBI Taxonomy" id="762486"/>
    <lineage>
        <taxon>Bacteria</taxon>
        <taxon>Pseudomonadati</taxon>
        <taxon>Bacteroidota</taxon>
        <taxon>Flavobacteriia</taxon>
        <taxon>Flavobacteriales</taxon>
        <taxon>Flavobacteriaceae</taxon>
        <taxon>Lutibacter</taxon>
    </lineage>
</organism>
<evidence type="ECO:0008006" key="3">
    <source>
        <dbReference type="Google" id="ProtNLM"/>
    </source>
</evidence>
<evidence type="ECO:0000313" key="2">
    <source>
        <dbReference type="Proteomes" id="UP000199595"/>
    </source>
</evidence>
<dbReference type="STRING" id="762486.SAMN05444411_10878"/>
<dbReference type="AlphaFoldDB" id="A0A1H3DUC9"/>